<gene>
    <name evidence="3" type="ORF">QBC38DRAFT_444496</name>
</gene>
<name>A0AAN7BNG4_9PEZI</name>
<keyword evidence="2" id="KW-0472">Membrane</keyword>
<feature type="compositionally biased region" description="Polar residues" evidence="1">
    <location>
        <begin position="192"/>
        <end position="205"/>
    </location>
</feature>
<feature type="compositionally biased region" description="Basic residues" evidence="1">
    <location>
        <begin position="231"/>
        <end position="242"/>
    </location>
</feature>
<accession>A0AAN7BNG4</accession>
<evidence type="ECO:0000313" key="4">
    <source>
        <dbReference type="Proteomes" id="UP001301958"/>
    </source>
</evidence>
<feature type="compositionally biased region" description="Pro residues" evidence="1">
    <location>
        <begin position="1"/>
        <end position="12"/>
    </location>
</feature>
<protein>
    <submittedName>
        <fullName evidence="3">Uncharacterized protein</fullName>
    </submittedName>
</protein>
<comment type="caution">
    <text evidence="3">The sequence shown here is derived from an EMBL/GenBank/DDBJ whole genome shotgun (WGS) entry which is preliminary data.</text>
</comment>
<evidence type="ECO:0000256" key="2">
    <source>
        <dbReference type="SAM" id="Phobius"/>
    </source>
</evidence>
<feature type="region of interest" description="Disordered" evidence="1">
    <location>
        <begin position="76"/>
        <end position="96"/>
    </location>
</feature>
<dbReference type="AlphaFoldDB" id="A0AAN7BNG4"/>
<evidence type="ECO:0000256" key="1">
    <source>
        <dbReference type="SAM" id="MobiDB-lite"/>
    </source>
</evidence>
<evidence type="ECO:0000313" key="3">
    <source>
        <dbReference type="EMBL" id="KAK4226573.1"/>
    </source>
</evidence>
<keyword evidence="4" id="KW-1185">Reference proteome</keyword>
<reference evidence="3" key="1">
    <citation type="journal article" date="2023" name="Mol. Phylogenet. Evol.">
        <title>Genome-scale phylogeny and comparative genomics of the fungal order Sordariales.</title>
        <authorList>
            <person name="Hensen N."/>
            <person name="Bonometti L."/>
            <person name="Westerberg I."/>
            <person name="Brannstrom I.O."/>
            <person name="Guillou S."/>
            <person name="Cros-Aarteil S."/>
            <person name="Calhoun S."/>
            <person name="Haridas S."/>
            <person name="Kuo A."/>
            <person name="Mondo S."/>
            <person name="Pangilinan J."/>
            <person name="Riley R."/>
            <person name="LaButti K."/>
            <person name="Andreopoulos B."/>
            <person name="Lipzen A."/>
            <person name="Chen C."/>
            <person name="Yan M."/>
            <person name="Daum C."/>
            <person name="Ng V."/>
            <person name="Clum A."/>
            <person name="Steindorff A."/>
            <person name="Ohm R.A."/>
            <person name="Martin F."/>
            <person name="Silar P."/>
            <person name="Natvig D.O."/>
            <person name="Lalanne C."/>
            <person name="Gautier V."/>
            <person name="Ament-Velasquez S.L."/>
            <person name="Kruys A."/>
            <person name="Hutchinson M.I."/>
            <person name="Powell A.J."/>
            <person name="Barry K."/>
            <person name="Miller A.N."/>
            <person name="Grigoriev I.V."/>
            <person name="Debuchy R."/>
            <person name="Gladieux P."/>
            <person name="Hiltunen Thoren M."/>
            <person name="Johannesson H."/>
        </authorList>
    </citation>
    <scope>NUCLEOTIDE SEQUENCE</scope>
    <source>
        <strain evidence="3">CBS 990.96</strain>
    </source>
</reference>
<feature type="compositionally biased region" description="Polar residues" evidence="1">
    <location>
        <begin position="76"/>
        <end position="86"/>
    </location>
</feature>
<reference evidence="3" key="2">
    <citation type="submission" date="2023-05" db="EMBL/GenBank/DDBJ databases">
        <authorList>
            <consortium name="Lawrence Berkeley National Laboratory"/>
            <person name="Steindorff A."/>
            <person name="Hensen N."/>
            <person name="Bonometti L."/>
            <person name="Westerberg I."/>
            <person name="Brannstrom I.O."/>
            <person name="Guillou S."/>
            <person name="Cros-Aarteil S."/>
            <person name="Calhoun S."/>
            <person name="Haridas S."/>
            <person name="Kuo A."/>
            <person name="Mondo S."/>
            <person name="Pangilinan J."/>
            <person name="Riley R."/>
            <person name="Labutti K."/>
            <person name="Andreopoulos B."/>
            <person name="Lipzen A."/>
            <person name="Chen C."/>
            <person name="Yanf M."/>
            <person name="Daum C."/>
            <person name="Ng V."/>
            <person name="Clum A."/>
            <person name="Ohm R."/>
            <person name="Martin F."/>
            <person name="Silar P."/>
            <person name="Natvig D."/>
            <person name="Lalanne C."/>
            <person name="Gautier V."/>
            <person name="Ament-Velasquez S.L."/>
            <person name="Kruys A."/>
            <person name="Hutchinson M.I."/>
            <person name="Powell A.J."/>
            <person name="Barry K."/>
            <person name="Miller A.N."/>
            <person name="Grigoriev I.V."/>
            <person name="Debuchy R."/>
            <person name="Gladieux P."/>
            <person name="Thoren M.H."/>
            <person name="Johannesson H."/>
        </authorList>
    </citation>
    <scope>NUCLEOTIDE SEQUENCE</scope>
    <source>
        <strain evidence="3">CBS 990.96</strain>
    </source>
</reference>
<dbReference type="Proteomes" id="UP001301958">
    <property type="component" value="Unassembled WGS sequence"/>
</dbReference>
<organism evidence="3 4">
    <name type="scientific">Podospora fimiseda</name>
    <dbReference type="NCBI Taxonomy" id="252190"/>
    <lineage>
        <taxon>Eukaryota</taxon>
        <taxon>Fungi</taxon>
        <taxon>Dikarya</taxon>
        <taxon>Ascomycota</taxon>
        <taxon>Pezizomycotina</taxon>
        <taxon>Sordariomycetes</taxon>
        <taxon>Sordariomycetidae</taxon>
        <taxon>Sordariales</taxon>
        <taxon>Podosporaceae</taxon>
        <taxon>Podospora</taxon>
    </lineage>
</organism>
<keyword evidence="2" id="KW-1133">Transmembrane helix</keyword>
<dbReference type="EMBL" id="MU865345">
    <property type="protein sequence ID" value="KAK4226573.1"/>
    <property type="molecule type" value="Genomic_DNA"/>
</dbReference>
<sequence>MTPTPSQGPEPVPAERLKPSEQSPQVRPNEENDPKYIVNKPYYCDEKIYVAATNLPQAVEQEGHVYPEAKRTTSVITPISPLSSNDSTKKQKSKAVEKRKAREPFYKRKTAWFVIGGLIIVVMIIVALTVPLVVLQAREEARKGASEKVETLYTFQVVTLTVPASTADGTIFPAVSFTTTESVGPTTSHLEMSATISDSRPTTSAPVIRRGTRDRKAEPEPMMTPAPATPNKRRKRKGHHGGHSGSREPGYSSDFMPLGPSQWHSTVNSCLNQVVGNLNQDPVAQVSACISHFGAPEVITLTEPSPETFYTTYTETVPYTDIIIKTSTVWSTVVETDISQVEAAETEFTSTRVVTETVQATAPPITFLKKRDATKVKKRGRCKPKTILSSLEPTTTEAPNASPSACVDLVQYSSACYCIAAASDATSLLTVAPSAPTSTITSTLTNAALPSTNTVFVTLSTTSTTTNLLTTSPTKTIFTVLEQTTTATPPSLDL</sequence>
<proteinExistence type="predicted"/>
<feature type="region of interest" description="Disordered" evidence="1">
    <location>
        <begin position="1"/>
        <end position="37"/>
    </location>
</feature>
<feature type="transmembrane region" description="Helical" evidence="2">
    <location>
        <begin position="110"/>
        <end position="134"/>
    </location>
</feature>
<feature type="region of interest" description="Disordered" evidence="1">
    <location>
        <begin position="192"/>
        <end position="257"/>
    </location>
</feature>
<keyword evidence="2" id="KW-0812">Transmembrane</keyword>